<keyword evidence="6 11" id="KW-0808">Transferase</keyword>
<dbReference type="InterPro" id="IPR018314">
    <property type="entry name" value="RsmB/NOL1/NOP2-like_CS"/>
</dbReference>
<dbReference type="Proteomes" id="UP000316759">
    <property type="component" value="Unassembled WGS sequence"/>
</dbReference>
<feature type="binding site" evidence="11">
    <location>
        <position position="267"/>
    </location>
    <ligand>
        <name>S-adenosyl-L-methionine</name>
        <dbReference type="ChEBI" id="CHEBI:59789"/>
    </ligand>
</feature>
<dbReference type="InterPro" id="IPR049560">
    <property type="entry name" value="MeTrfase_RsmB-F_NOP2_cat"/>
</dbReference>
<evidence type="ECO:0000256" key="2">
    <source>
        <dbReference type="ARBA" id="ARBA00007494"/>
    </source>
</evidence>
<dbReference type="InterPro" id="IPR023267">
    <property type="entry name" value="RCMT"/>
</dbReference>
<dbReference type="PRINTS" id="PR02011">
    <property type="entry name" value="RCMTNCL1"/>
</dbReference>
<dbReference type="SUPFAM" id="SSF53335">
    <property type="entry name" value="S-adenosyl-L-methionine-dependent methyltransferases"/>
    <property type="match status" value="1"/>
</dbReference>
<dbReference type="PANTHER" id="PTHR22808">
    <property type="entry name" value="NCL1 YEAST -RELATED NOL1/NOP2/FMU SUN DOMAIN-CONTAINING"/>
    <property type="match status" value="1"/>
</dbReference>
<evidence type="ECO:0000256" key="7">
    <source>
        <dbReference type="ARBA" id="ARBA00022691"/>
    </source>
</evidence>
<keyword evidence="8" id="KW-0819">tRNA processing</keyword>
<dbReference type="Pfam" id="PF01189">
    <property type="entry name" value="Methyltr_RsmB-F"/>
    <property type="match status" value="1"/>
</dbReference>
<evidence type="ECO:0000256" key="11">
    <source>
        <dbReference type="PROSITE-ProRule" id="PRU01023"/>
    </source>
</evidence>
<accession>A0A504YY13</accession>
<evidence type="ECO:0000256" key="5">
    <source>
        <dbReference type="ARBA" id="ARBA00022603"/>
    </source>
</evidence>
<dbReference type="FunFam" id="3.40.50.150:FF:000271">
    <property type="entry name" value="NOL1/NOP2/Sun family protein"/>
    <property type="match status" value="1"/>
</dbReference>
<dbReference type="PANTHER" id="PTHR22808:SF1">
    <property type="entry name" value="RNA CYTOSINE-C(5)-METHYLTRANSFERASE NSUN2-RELATED"/>
    <property type="match status" value="1"/>
</dbReference>
<dbReference type="STRING" id="46835.A0A504YY13"/>
<feature type="binding site" evidence="11">
    <location>
        <position position="234"/>
    </location>
    <ligand>
        <name>S-adenosyl-L-methionine</name>
        <dbReference type="ChEBI" id="CHEBI:59789"/>
    </ligand>
</feature>
<dbReference type="AlphaFoldDB" id="A0A504YY13"/>
<dbReference type="Gene3D" id="3.40.50.150">
    <property type="entry name" value="Vaccinia Virus protein VP39"/>
    <property type="match status" value="1"/>
</dbReference>
<keyword evidence="14" id="KW-1185">Reference proteome</keyword>
<evidence type="ECO:0000259" key="12">
    <source>
        <dbReference type="PROSITE" id="PS51686"/>
    </source>
</evidence>
<dbReference type="PROSITE" id="PS01153">
    <property type="entry name" value="NOL1_NOP2_SUN"/>
    <property type="match status" value="1"/>
</dbReference>
<feature type="binding site" evidence="11">
    <location>
        <begin position="165"/>
        <end position="171"/>
    </location>
    <ligand>
        <name>S-adenosyl-L-methionine</name>
        <dbReference type="ChEBI" id="CHEBI:59789"/>
    </ligand>
</feature>
<feature type="domain" description="SAM-dependent MTase RsmB/NOP-type" evidence="12">
    <location>
        <begin position="42"/>
        <end position="395"/>
    </location>
</feature>
<gene>
    <name evidence="13" type="ORF">FGIG_07185</name>
</gene>
<dbReference type="GO" id="GO:0016428">
    <property type="term" value="F:tRNA (cytidine-5-)-methyltransferase activity"/>
    <property type="evidence" value="ECO:0007669"/>
    <property type="project" value="InterPro"/>
</dbReference>
<dbReference type="PROSITE" id="PS51686">
    <property type="entry name" value="SAM_MT_RSMB_NOP"/>
    <property type="match status" value="1"/>
</dbReference>
<feature type="active site" description="Nucleophile" evidence="11">
    <location>
        <position position="328"/>
    </location>
</feature>
<evidence type="ECO:0000256" key="6">
    <source>
        <dbReference type="ARBA" id="ARBA00022679"/>
    </source>
</evidence>
<name>A0A504YY13_FASGI</name>
<dbReference type="InterPro" id="IPR029063">
    <property type="entry name" value="SAM-dependent_MTases_sf"/>
</dbReference>
<organism evidence="13 14">
    <name type="scientific">Fasciola gigantica</name>
    <name type="common">Giant liver fluke</name>
    <dbReference type="NCBI Taxonomy" id="46835"/>
    <lineage>
        <taxon>Eukaryota</taxon>
        <taxon>Metazoa</taxon>
        <taxon>Spiralia</taxon>
        <taxon>Lophotrochozoa</taxon>
        <taxon>Platyhelminthes</taxon>
        <taxon>Trematoda</taxon>
        <taxon>Digenea</taxon>
        <taxon>Plagiorchiida</taxon>
        <taxon>Echinostomata</taxon>
        <taxon>Echinostomatoidea</taxon>
        <taxon>Fasciolidae</taxon>
        <taxon>Fasciola</taxon>
    </lineage>
</organism>
<dbReference type="EMBL" id="SUNJ01003901">
    <property type="protein sequence ID" value="TPP64901.1"/>
    <property type="molecule type" value="Genomic_DNA"/>
</dbReference>
<comment type="caution">
    <text evidence="13">The sequence shown here is derived from an EMBL/GenBank/DDBJ whole genome shotgun (WGS) entry which is preliminary data.</text>
</comment>
<keyword evidence="10" id="KW-0539">Nucleus</keyword>
<dbReference type="InterPro" id="IPR023270">
    <property type="entry name" value="RCMT_NCL1"/>
</dbReference>
<keyword evidence="9 11" id="KW-0694">RNA-binding</keyword>
<evidence type="ECO:0000256" key="10">
    <source>
        <dbReference type="ARBA" id="ARBA00023242"/>
    </source>
</evidence>
<reference evidence="13 14" key="1">
    <citation type="submission" date="2019-04" db="EMBL/GenBank/DDBJ databases">
        <title>Annotation for the trematode Fasciola gigantica.</title>
        <authorList>
            <person name="Choi Y.-J."/>
        </authorList>
    </citation>
    <scope>NUCLEOTIDE SEQUENCE [LARGE SCALE GENOMIC DNA]</scope>
    <source>
        <strain evidence="13">Uganda_cow_1</strain>
    </source>
</reference>
<evidence type="ECO:0000256" key="3">
    <source>
        <dbReference type="ARBA" id="ARBA00012629"/>
    </source>
</evidence>
<dbReference type="GO" id="GO:0005634">
    <property type="term" value="C:nucleus"/>
    <property type="evidence" value="ECO:0007669"/>
    <property type="project" value="UniProtKB-SubCell"/>
</dbReference>
<dbReference type="GO" id="GO:0000049">
    <property type="term" value="F:tRNA binding"/>
    <property type="evidence" value="ECO:0007669"/>
    <property type="project" value="UniProtKB-KW"/>
</dbReference>
<evidence type="ECO:0000313" key="13">
    <source>
        <dbReference type="EMBL" id="TPP64901.1"/>
    </source>
</evidence>
<evidence type="ECO:0000256" key="8">
    <source>
        <dbReference type="ARBA" id="ARBA00022694"/>
    </source>
</evidence>
<evidence type="ECO:0000256" key="1">
    <source>
        <dbReference type="ARBA" id="ARBA00004123"/>
    </source>
</evidence>
<dbReference type="GO" id="GO:0030488">
    <property type="term" value="P:tRNA methylation"/>
    <property type="evidence" value="ECO:0007669"/>
    <property type="project" value="UniProtKB-ARBA"/>
</dbReference>
<dbReference type="PRINTS" id="PR02008">
    <property type="entry name" value="RCMTFAMILY"/>
</dbReference>
<sequence length="547" mass="61862">MVNRRRPRCGRHQFTAENRRNDLFEKYYKGQNIIPDDEWDSFMQALGQDLPITFRITGFRGQSKDLLRYIKESYKADIAKMPFPVDADGKQKPVSFEPLPWYPDEMAWQLDTDKYVVRKAPELKALHQFLVSEMESGKISRQEAVSMLPPLLLDIKAYHTILDLCAAPGSKSAQIVEMLHADAERDCTTDTDQDVYREPSGLLIANDLDQKRCYMMVHQIKRLQSPCAIITQEDATCFPRLYSSLFSKSEGSTNQASQLFFDRVLTDVPCSGDGTLRKNPDIWLRWNPNLGLAEHALQTRILRRGLELLRDPVGDSPKDCARLVYSTCSFNPLENEAVVASLLDACQGTVRLHSNIRPSMFPPLNVSELHLERCMRVLPHDQNTGGFFIAVLEKIAPLPWLKQPSGRCKADNSENQPQIPSGLKIVNCGVRMFSVMEDKQFNGYRLLQDGVELADAFLPVTGGRRILLTENEHTDLVLLLEEEMPLLSRFTEATQNRCSSMSPGPVLIEYRPSSSRSEVRGDSQPESVSLSISIFSSIDSKCGLKNK</sequence>
<protein>
    <recommendedName>
        <fullName evidence="3">tRNA (cytosine(34)-C(5))-methyltransferase</fullName>
        <ecNumber evidence="3">2.1.1.203</ecNumber>
    </recommendedName>
</protein>
<keyword evidence="5 11" id="KW-0489">Methyltransferase</keyword>
<keyword evidence="7 11" id="KW-0949">S-adenosyl-L-methionine</keyword>
<comment type="subcellular location">
    <subcellularLocation>
        <location evidence="1">Nucleus</location>
    </subcellularLocation>
</comment>
<feature type="binding site" evidence="11">
    <location>
        <position position="207"/>
    </location>
    <ligand>
        <name>S-adenosyl-L-methionine</name>
        <dbReference type="ChEBI" id="CHEBI:59789"/>
    </ligand>
</feature>
<evidence type="ECO:0000256" key="4">
    <source>
        <dbReference type="ARBA" id="ARBA00022555"/>
    </source>
</evidence>
<proteinExistence type="inferred from homology"/>
<dbReference type="EC" id="2.1.1.203" evidence="3"/>
<dbReference type="InterPro" id="IPR001678">
    <property type="entry name" value="MeTrfase_RsmB-F_NOP2_dom"/>
</dbReference>
<keyword evidence="4" id="KW-0820">tRNA-binding</keyword>
<evidence type="ECO:0000256" key="9">
    <source>
        <dbReference type="ARBA" id="ARBA00022884"/>
    </source>
</evidence>
<comment type="similarity">
    <text evidence="2 11">Belongs to the class I-like SAM-binding methyltransferase superfamily. RsmB/NOP family.</text>
</comment>
<evidence type="ECO:0000313" key="14">
    <source>
        <dbReference type="Proteomes" id="UP000316759"/>
    </source>
</evidence>
<dbReference type="OrthoDB" id="6093671at2759"/>